<keyword evidence="3" id="KW-1003">Cell membrane</keyword>
<dbReference type="PANTHER" id="PTHR30465">
    <property type="entry name" value="INNER MEMBRANE ABC TRANSPORTER"/>
    <property type="match status" value="1"/>
</dbReference>
<comment type="caution">
    <text evidence="9">The sequence shown here is derived from an EMBL/GenBank/DDBJ whole genome shotgun (WGS) entry which is preliminary data.</text>
</comment>
<feature type="domain" description="ABC transmembrane type-1" evidence="8">
    <location>
        <begin position="126"/>
        <end position="341"/>
    </location>
</feature>
<feature type="transmembrane region" description="Helical" evidence="7">
    <location>
        <begin position="130"/>
        <end position="149"/>
    </location>
</feature>
<proteinExistence type="inferred from homology"/>
<dbReference type="PROSITE" id="PS50928">
    <property type="entry name" value="ABC_TM1"/>
    <property type="match status" value="1"/>
</dbReference>
<keyword evidence="6 7" id="KW-0472">Membrane</keyword>
<evidence type="ECO:0000259" key="8">
    <source>
        <dbReference type="PROSITE" id="PS50928"/>
    </source>
</evidence>
<keyword evidence="4 7" id="KW-0812">Transmembrane</keyword>
<evidence type="ECO:0000256" key="7">
    <source>
        <dbReference type="RuleBase" id="RU363032"/>
    </source>
</evidence>
<accession>A0ABR7QZ08</accession>
<dbReference type="SUPFAM" id="SSF161098">
    <property type="entry name" value="MetI-like"/>
    <property type="match status" value="1"/>
</dbReference>
<dbReference type="RefSeq" id="WP_187755643.1">
    <property type="nucleotide sequence ID" value="NZ_JABURY010000016.1"/>
</dbReference>
<protein>
    <submittedName>
        <fullName evidence="9">Microcin C ABC transporter permease YejB</fullName>
    </submittedName>
</protein>
<evidence type="ECO:0000313" key="10">
    <source>
        <dbReference type="Proteomes" id="UP000651208"/>
    </source>
</evidence>
<feature type="transmembrane region" description="Helical" evidence="7">
    <location>
        <begin position="217"/>
        <end position="240"/>
    </location>
</feature>
<comment type="similarity">
    <text evidence="7">Belongs to the binding-protein-dependent transport system permease family.</text>
</comment>
<comment type="subcellular location">
    <subcellularLocation>
        <location evidence="1 7">Cell membrane</location>
        <topology evidence="1 7">Multi-pass membrane protein</topology>
    </subcellularLocation>
</comment>
<keyword evidence="2 7" id="KW-0813">Transport</keyword>
<keyword evidence="10" id="KW-1185">Reference proteome</keyword>
<evidence type="ECO:0000256" key="1">
    <source>
        <dbReference type="ARBA" id="ARBA00004651"/>
    </source>
</evidence>
<dbReference type="Proteomes" id="UP000651208">
    <property type="component" value="Unassembled WGS sequence"/>
</dbReference>
<dbReference type="Gene3D" id="1.10.3720.10">
    <property type="entry name" value="MetI-like"/>
    <property type="match status" value="1"/>
</dbReference>
<evidence type="ECO:0000256" key="2">
    <source>
        <dbReference type="ARBA" id="ARBA00022448"/>
    </source>
</evidence>
<dbReference type="Pfam" id="PF00528">
    <property type="entry name" value="BPD_transp_1"/>
    <property type="match status" value="1"/>
</dbReference>
<dbReference type="InterPro" id="IPR000515">
    <property type="entry name" value="MetI-like"/>
</dbReference>
<sequence>MLSYLIRRLLLIIPTLLVILTINFFVIQIAPGGPVDQAIAMIEMGAESGQVLLPNSERMVINQENQFYRGARGLDPQIISAIEKQYGFDKPIWERYIDTIKNFICFDFGNSFFKSDSVINLIINSLPVSISLGVWTTLLIYLISIPLGIHKAVQDGSRFDFWSSVVIIVGYAIPAFLLAILLIILFSGGDYWDIFPLRGLISANFDQLETWDKIKDYLWHICLPITAMVMGGFATLTMLTKNSFLDEIRKQYVVTARAKGLSERQILYRHVFRNATLLIVSGFPAAFIGMIFTESLLIEVIFSLHGLGLLGYEAIIQRDYPVIFGTLYIFTLIGLVTKLITDLTYMLIDPRIDFEAR</sequence>
<dbReference type="InterPro" id="IPR035906">
    <property type="entry name" value="MetI-like_sf"/>
</dbReference>
<dbReference type="CDD" id="cd06261">
    <property type="entry name" value="TM_PBP2"/>
    <property type="match status" value="1"/>
</dbReference>
<evidence type="ECO:0000256" key="5">
    <source>
        <dbReference type="ARBA" id="ARBA00022989"/>
    </source>
</evidence>
<keyword evidence="5 7" id="KW-1133">Transmembrane helix</keyword>
<reference evidence="9 10" key="1">
    <citation type="submission" date="2020-06" db="EMBL/GenBank/DDBJ databases">
        <title>Frischella cerana isolated from Apis cerana gut homogenate.</title>
        <authorList>
            <person name="Wolter L.A."/>
            <person name="Suenami S."/>
            <person name="Miyazaki R."/>
        </authorList>
    </citation>
    <scope>NUCLEOTIDE SEQUENCE [LARGE SCALE GENOMIC DNA]</scope>
    <source>
        <strain evidence="9 10">Ac13</strain>
    </source>
</reference>
<evidence type="ECO:0000256" key="4">
    <source>
        <dbReference type="ARBA" id="ARBA00022692"/>
    </source>
</evidence>
<dbReference type="PANTHER" id="PTHR30465:SF66">
    <property type="entry name" value="INNER MEMBRANE ABC TRANSPORTER PERMEASE PROTEIN YEJB"/>
    <property type="match status" value="1"/>
</dbReference>
<evidence type="ECO:0000313" key="9">
    <source>
        <dbReference type="EMBL" id="MBC9131208.1"/>
    </source>
</evidence>
<evidence type="ECO:0000256" key="6">
    <source>
        <dbReference type="ARBA" id="ARBA00023136"/>
    </source>
</evidence>
<feature type="transmembrane region" description="Helical" evidence="7">
    <location>
        <begin position="161"/>
        <end position="186"/>
    </location>
</feature>
<feature type="transmembrane region" description="Helical" evidence="7">
    <location>
        <begin position="271"/>
        <end position="290"/>
    </location>
</feature>
<feature type="transmembrane region" description="Helical" evidence="7">
    <location>
        <begin position="9"/>
        <end position="30"/>
    </location>
</feature>
<gene>
    <name evidence="9" type="primary">yejB</name>
    <name evidence="9" type="ORF">FcAc13_07790</name>
</gene>
<evidence type="ECO:0000256" key="3">
    <source>
        <dbReference type="ARBA" id="ARBA00022475"/>
    </source>
</evidence>
<name>A0ABR7QZ08_9GAMM</name>
<dbReference type="NCBIfam" id="NF011712">
    <property type="entry name" value="PRK15133.1"/>
    <property type="match status" value="1"/>
</dbReference>
<organism evidence="9 10">
    <name type="scientific">Frischella japonica</name>
    <dbReference type="NCBI Taxonomy" id="2741544"/>
    <lineage>
        <taxon>Bacteria</taxon>
        <taxon>Pseudomonadati</taxon>
        <taxon>Pseudomonadota</taxon>
        <taxon>Gammaproteobacteria</taxon>
        <taxon>Orbales</taxon>
        <taxon>Orbaceae</taxon>
        <taxon>Frischella</taxon>
    </lineage>
</organism>
<dbReference type="EMBL" id="JABURY010000016">
    <property type="protein sequence ID" value="MBC9131208.1"/>
    <property type="molecule type" value="Genomic_DNA"/>
</dbReference>